<dbReference type="EMBL" id="VSSQ01038121">
    <property type="protein sequence ID" value="MPM91000.1"/>
    <property type="molecule type" value="Genomic_DNA"/>
</dbReference>
<proteinExistence type="predicted"/>
<protein>
    <submittedName>
        <fullName evidence="1">Uncharacterized protein</fullName>
    </submittedName>
</protein>
<reference evidence="1" key="1">
    <citation type="submission" date="2019-08" db="EMBL/GenBank/DDBJ databases">
        <authorList>
            <person name="Kucharzyk K."/>
            <person name="Murdoch R.W."/>
            <person name="Higgins S."/>
            <person name="Loffler F."/>
        </authorList>
    </citation>
    <scope>NUCLEOTIDE SEQUENCE</scope>
</reference>
<evidence type="ECO:0000313" key="1">
    <source>
        <dbReference type="EMBL" id="MPM91000.1"/>
    </source>
</evidence>
<dbReference type="AlphaFoldDB" id="A0A645DNG6"/>
<gene>
    <name evidence="1" type="ORF">SDC9_138125</name>
</gene>
<organism evidence="1">
    <name type="scientific">bioreactor metagenome</name>
    <dbReference type="NCBI Taxonomy" id="1076179"/>
    <lineage>
        <taxon>unclassified sequences</taxon>
        <taxon>metagenomes</taxon>
        <taxon>ecological metagenomes</taxon>
    </lineage>
</organism>
<sequence>MCLLVGVLPVTERNRLFDALLEHLYARLFVEVFEYCSVVVRTYIECMGRKIGPLCGSCTVALFQNGDEVGVKLLAGDNQNILVVLCSSPDEGDAADIYFFDDLLVWLPGGDILLKRVEVCDDQVNLRDTVLCKLGLVQRVVPARKDASEYFWMQCLDPPSKYRGVGGDIFHRRDRNSKVTDKIAGTPGRENLCSGVVEQMCYFVNSILVVNRNKCSFDLSLFHIL</sequence>
<accession>A0A645DNG6</accession>
<comment type="caution">
    <text evidence="1">The sequence shown here is derived from an EMBL/GenBank/DDBJ whole genome shotgun (WGS) entry which is preliminary data.</text>
</comment>
<name>A0A645DNG6_9ZZZZ</name>